<dbReference type="EMBL" id="VUNB01000006">
    <property type="protein sequence ID" value="MST69482.1"/>
    <property type="molecule type" value="Genomic_DNA"/>
</dbReference>
<reference evidence="23" key="1">
    <citation type="submission" date="2019-09" db="EMBL/GenBank/DDBJ databases">
        <title>In-depth cultivation of the pig gut microbiome towards novel bacterial diversity and tailored functional studies.</title>
        <authorList>
            <person name="Wylensek D."/>
            <person name="Hitch T.C.A."/>
            <person name="Clavel T."/>
        </authorList>
    </citation>
    <scope>NUCLEOTIDE SEQUENCE</scope>
    <source>
        <strain evidence="23">RF-744-FAT-WT-3</strain>
    </source>
</reference>
<dbReference type="PANTHER" id="PTHR21022:SF19">
    <property type="entry name" value="PREPHENATE DEHYDRATASE-RELATED"/>
    <property type="match status" value="1"/>
</dbReference>
<dbReference type="InterPro" id="IPR002912">
    <property type="entry name" value="ACT_dom"/>
</dbReference>
<comment type="caution">
    <text evidence="23">The sequence shown here is derived from an EMBL/GenBank/DDBJ whole genome shotgun (WGS) entry which is preliminary data.</text>
</comment>
<evidence type="ECO:0000256" key="13">
    <source>
        <dbReference type="ARBA" id="ARBA00023235"/>
    </source>
</evidence>
<comment type="pathway">
    <text evidence="4">Amino-acid biosynthesis; L-phenylalanine biosynthesis; phenylpyruvate from prephenate: step 1/1.</text>
</comment>
<evidence type="ECO:0000256" key="3">
    <source>
        <dbReference type="ARBA" id="ARBA00004496"/>
    </source>
</evidence>
<evidence type="ECO:0000256" key="8">
    <source>
        <dbReference type="ARBA" id="ARBA00021872"/>
    </source>
</evidence>
<evidence type="ECO:0000256" key="14">
    <source>
        <dbReference type="ARBA" id="ARBA00023239"/>
    </source>
</evidence>
<evidence type="ECO:0000256" key="5">
    <source>
        <dbReference type="ARBA" id="ARBA00004817"/>
    </source>
</evidence>
<sequence>MVENSNMNPETAESPDVDELESLRQEINSIDKSMAALFQARMKTVQQIAAYKREHGLSIFDGARESDVIALNRSYISDPEIEPHYVDFMHTVMNISRRYQEKIISSMKIAYAGVPGAFSYIAAKKMFPSARLIAFPTFTQAYRAVESGEVDSAVLPLENSWAGEVGEVMDLIFSGSLFINQVLDLPVTHNLLGIKGAGIQDITRVTSHPQALEQCRSFLEARNIEAAACSNTAAAAKMVSDAGDIHLGAIASSETSKIFGLDILEPHINDDPYNTTRFAAFSRAQNRPQPDSNHEDDHFILVFTAKNEASSLAQVLNIIGAHDYNMGTMRSRPMKGLLWNYYFYIEAEGNIHTEEGTEMLRELNVLCAQLKMAGTFRAGTNLISSTVQSRNTTAQENSEE</sequence>
<dbReference type="UniPathway" id="UPA00121">
    <property type="reaction ID" value="UER00345"/>
</dbReference>
<dbReference type="CDD" id="cd04905">
    <property type="entry name" value="ACT_CM-PDT"/>
    <property type="match status" value="1"/>
</dbReference>
<dbReference type="GO" id="GO:0005737">
    <property type="term" value="C:cytoplasm"/>
    <property type="evidence" value="ECO:0007669"/>
    <property type="project" value="UniProtKB-SubCell"/>
</dbReference>
<evidence type="ECO:0000256" key="4">
    <source>
        <dbReference type="ARBA" id="ARBA00004741"/>
    </source>
</evidence>
<dbReference type="PROSITE" id="PS51671">
    <property type="entry name" value="ACT"/>
    <property type="match status" value="1"/>
</dbReference>
<dbReference type="Pfam" id="PF00800">
    <property type="entry name" value="PDT"/>
    <property type="match status" value="1"/>
</dbReference>
<dbReference type="PROSITE" id="PS51168">
    <property type="entry name" value="CHORISMATE_MUT_2"/>
    <property type="match status" value="1"/>
</dbReference>
<evidence type="ECO:0000256" key="1">
    <source>
        <dbReference type="ARBA" id="ARBA00000824"/>
    </source>
</evidence>
<dbReference type="EC" id="4.2.1.51" evidence="6"/>
<evidence type="ECO:0000259" key="22">
    <source>
        <dbReference type="PROSITE" id="PS51671"/>
    </source>
</evidence>
<feature type="domain" description="Chorismate mutase" evidence="20">
    <location>
        <begin position="14"/>
        <end position="104"/>
    </location>
</feature>
<comment type="function">
    <text evidence="2">Catalyzes the Claisen rearrangement of chorismate to prephenate and the decarboxylation/dehydration of prephenate to phenylpyruvate.</text>
</comment>
<dbReference type="PIRSF" id="PIRSF001500">
    <property type="entry name" value="Chor_mut_pdt_Ppr"/>
    <property type="match status" value="1"/>
</dbReference>
<keyword evidence="15" id="KW-0511">Multifunctional enzyme</keyword>
<dbReference type="PROSITE" id="PS51171">
    <property type="entry name" value="PREPHENATE_DEHYDR_3"/>
    <property type="match status" value="1"/>
</dbReference>
<name>A0A6A8M827_9FIRM</name>
<dbReference type="RefSeq" id="WP_154572952.1">
    <property type="nucleotide sequence ID" value="NZ_DBEZJY010000002.1"/>
</dbReference>
<dbReference type="Pfam" id="PF01817">
    <property type="entry name" value="CM_2"/>
    <property type="match status" value="1"/>
</dbReference>
<dbReference type="InterPro" id="IPR036263">
    <property type="entry name" value="Chorismate_II_sf"/>
</dbReference>
<keyword evidence="13" id="KW-0413">Isomerase</keyword>
<evidence type="ECO:0000259" key="21">
    <source>
        <dbReference type="PROSITE" id="PS51171"/>
    </source>
</evidence>
<dbReference type="InterPro" id="IPR036979">
    <property type="entry name" value="CM_dom_sf"/>
</dbReference>
<evidence type="ECO:0000256" key="17">
    <source>
        <dbReference type="ARBA" id="ARBA00031520"/>
    </source>
</evidence>
<dbReference type="GO" id="GO:0004664">
    <property type="term" value="F:prephenate dehydratase activity"/>
    <property type="evidence" value="ECO:0007669"/>
    <property type="project" value="UniProtKB-EC"/>
</dbReference>
<evidence type="ECO:0000256" key="16">
    <source>
        <dbReference type="ARBA" id="ARBA00031175"/>
    </source>
</evidence>
<dbReference type="InterPro" id="IPR001086">
    <property type="entry name" value="Preph_deHydtase"/>
</dbReference>
<dbReference type="GO" id="GO:0046417">
    <property type="term" value="P:chorismate metabolic process"/>
    <property type="evidence" value="ECO:0007669"/>
    <property type="project" value="InterPro"/>
</dbReference>
<evidence type="ECO:0000256" key="19">
    <source>
        <dbReference type="PIRSR" id="PIRSR001500-2"/>
    </source>
</evidence>
<dbReference type="SUPFAM" id="SSF53850">
    <property type="entry name" value="Periplasmic binding protein-like II"/>
    <property type="match status" value="1"/>
</dbReference>
<keyword evidence="14" id="KW-0456">Lyase</keyword>
<dbReference type="InterPro" id="IPR002701">
    <property type="entry name" value="CM_II_prokaryot"/>
</dbReference>
<evidence type="ECO:0000259" key="20">
    <source>
        <dbReference type="PROSITE" id="PS51168"/>
    </source>
</evidence>
<keyword evidence="10" id="KW-0028">Amino-acid biosynthesis</keyword>
<comment type="pathway">
    <text evidence="5">Metabolic intermediate biosynthesis; prephenate biosynthesis; prephenate from chorismate: step 1/1.</text>
</comment>
<evidence type="ECO:0000256" key="12">
    <source>
        <dbReference type="ARBA" id="ARBA00023222"/>
    </source>
</evidence>
<evidence type="ECO:0000256" key="11">
    <source>
        <dbReference type="ARBA" id="ARBA00023141"/>
    </source>
</evidence>
<dbReference type="PANTHER" id="PTHR21022">
    <property type="entry name" value="PREPHENATE DEHYDRATASE P PROTEIN"/>
    <property type="match status" value="1"/>
</dbReference>
<organism evidence="23">
    <name type="scientific">Baileyella intestinalis</name>
    <dbReference type="NCBI Taxonomy" id="2606709"/>
    <lineage>
        <taxon>Bacteria</taxon>
        <taxon>Bacillati</taxon>
        <taxon>Bacillota</taxon>
        <taxon>Clostridia</taxon>
        <taxon>Peptostreptococcales</taxon>
        <taxon>Anaerovoracaceae</taxon>
        <taxon>Baileyella</taxon>
    </lineage>
</organism>
<dbReference type="SUPFAM" id="SSF48600">
    <property type="entry name" value="Chorismate mutase II"/>
    <property type="match status" value="1"/>
</dbReference>
<keyword evidence="11" id="KW-0057">Aromatic amino acid biosynthesis</keyword>
<dbReference type="Gene3D" id="3.30.70.260">
    <property type="match status" value="1"/>
</dbReference>
<evidence type="ECO:0000256" key="2">
    <source>
        <dbReference type="ARBA" id="ARBA00002364"/>
    </source>
</evidence>
<evidence type="ECO:0000256" key="10">
    <source>
        <dbReference type="ARBA" id="ARBA00022605"/>
    </source>
</evidence>
<comment type="catalytic activity">
    <reaction evidence="1">
        <text>chorismate = prephenate</text>
        <dbReference type="Rhea" id="RHEA:13897"/>
        <dbReference type="ChEBI" id="CHEBI:29748"/>
        <dbReference type="ChEBI" id="CHEBI:29934"/>
        <dbReference type="EC" id="5.4.99.5"/>
    </reaction>
</comment>
<dbReference type="SMART" id="SM00830">
    <property type="entry name" value="CM_2"/>
    <property type="match status" value="1"/>
</dbReference>
<feature type="domain" description="ACT" evidence="22">
    <location>
        <begin position="300"/>
        <end position="377"/>
    </location>
</feature>
<dbReference type="Gene3D" id="3.40.190.10">
    <property type="entry name" value="Periplasmic binding protein-like II"/>
    <property type="match status" value="2"/>
</dbReference>
<keyword evidence="9" id="KW-0963">Cytoplasm</keyword>
<dbReference type="Gene3D" id="1.20.59.10">
    <property type="entry name" value="Chorismate mutase"/>
    <property type="match status" value="1"/>
</dbReference>
<dbReference type="GO" id="GO:0004106">
    <property type="term" value="F:chorismate mutase activity"/>
    <property type="evidence" value="ECO:0007669"/>
    <property type="project" value="UniProtKB-EC"/>
</dbReference>
<dbReference type="CDD" id="cd13631">
    <property type="entry name" value="PBP2_Ct-PDT_like"/>
    <property type="match status" value="1"/>
</dbReference>
<protein>
    <recommendedName>
        <fullName evidence="7">Bifunctional chorismate mutase/prephenate dehydratase</fullName>
        <ecNumber evidence="6">4.2.1.51</ecNumber>
    </recommendedName>
    <alternativeName>
        <fullName evidence="17">Chorismate mutase-prephenate dehydratase</fullName>
    </alternativeName>
    <alternativeName>
        <fullName evidence="8">Prephenate dehydratase</fullName>
    </alternativeName>
    <alternativeName>
        <fullName evidence="16">p-protein</fullName>
    </alternativeName>
</protein>
<dbReference type="UniPathway" id="UPA00120">
    <property type="reaction ID" value="UER00203"/>
</dbReference>
<comment type="subcellular location">
    <subcellularLocation>
        <location evidence="3">Cytoplasm</location>
    </subcellularLocation>
</comment>
<keyword evidence="12" id="KW-0584">Phenylalanine biosynthesis</keyword>
<feature type="domain" description="Prephenate dehydratase" evidence="21">
    <location>
        <begin position="108"/>
        <end position="283"/>
    </location>
</feature>
<accession>A0A6A8M827</accession>
<evidence type="ECO:0000313" key="23">
    <source>
        <dbReference type="EMBL" id="MST69482.1"/>
    </source>
</evidence>
<dbReference type="SUPFAM" id="SSF55021">
    <property type="entry name" value="ACT-like"/>
    <property type="match status" value="1"/>
</dbReference>
<evidence type="ECO:0000256" key="7">
    <source>
        <dbReference type="ARBA" id="ARBA00014401"/>
    </source>
</evidence>
<gene>
    <name evidence="23" type="ORF">FYJ66_07790</name>
</gene>
<evidence type="ECO:0000256" key="15">
    <source>
        <dbReference type="ARBA" id="ARBA00023268"/>
    </source>
</evidence>
<comment type="catalytic activity">
    <reaction evidence="18">
        <text>prephenate + H(+) = 3-phenylpyruvate + CO2 + H2O</text>
        <dbReference type="Rhea" id="RHEA:21648"/>
        <dbReference type="ChEBI" id="CHEBI:15377"/>
        <dbReference type="ChEBI" id="CHEBI:15378"/>
        <dbReference type="ChEBI" id="CHEBI:16526"/>
        <dbReference type="ChEBI" id="CHEBI:18005"/>
        <dbReference type="ChEBI" id="CHEBI:29934"/>
        <dbReference type="EC" id="4.2.1.51"/>
    </reaction>
</comment>
<dbReference type="InterPro" id="IPR045865">
    <property type="entry name" value="ACT-like_dom_sf"/>
</dbReference>
<dbReference type="InterPro" id="IPR008242">
    <property type="entry name" value="Chor_mutase/pphenate_deHydtase"/>
</dbReference>
<evidence type="ECO:0000256" key="9">
    <source>
        <dbReference type="ARBA" id="ARBA00022490"/>
    </source>
</evidence>
<dbReference type="AlphaFoldDB" id="A0A6A8M827"/>
<evidence type="ECO:0000256" key="18">
    <source>
        <dbReference type="ARBA" id="ARBA00047848"/>
    </source>
</evidence>
<proteinExistence type="predicted"/>
<evidence type="ECO:0000256" key="6">
    <source>
        <dbReference type="ARBA" id="ARBA00013147"/>
    </source>
</evidence>
<feature type="site" description="Essential for prephenate dehydratase activity" evidence="19">
    <location>
        <position position="276"/>
    </location>
</feature>
<dbReference type="GO" id="GO:0009094">
    <property type="term" value="P:L-phenylalanine biosynthetic process"/>
    <property type="evidence" value="ECO:0007669"/>
    <property type="project" value="UniProtKB-UniPathway"/>
</dbReference>